<dbReference type="SUPFAM" id="SSF55073">
    <property type="entry name" value="Nucleotide cyclase"/>
    <property type="match status" value="1"/>
</dbReference>
<dbReference type="PANTHER" id="PTHR45138">
    <property type="entry name" value="REGULATORY COMPONENTS OF SENSORY TRANSDUCTION SYSTEM"/>
    <property type="match status" value="1"/>
</dbReference>
<sequence>MEFTRNFEIERLDNSSIFELAPVSLWLEDASAVKALFETWQARGMVSLREYLKQPESLTLCLSKLNVIKVNRKTLDLFEASDFSEFFAAIPRILKAQSLEGIIDQWVELWDGKTSFFGQTVNTTLSGRDLNVQIRGHVLPGHERDWSRVLIAIEDVTALEQARRTASDVARYAQGLFENSPVALWVKDFSAVKCLLDKARDKGVLDLRAYFEHNSAFKNRCLDAVRILDVNVQAMRLFGAVEKDSLLNDAKKPRCGGYPDDFVNEILGLWKGNFFQQLDTSDLTLDGHDVDVELQLSVMPGYESSWAKVQIARIDITERKKAEKQLRHAGTHDPVTNLHNRIFFEKRLSELQASSIRPISFLMMDLNGLKTVNDTDGHTAGDSLLKRMGEILTVLAHGAFFAARLGGDEFVLVMPGAEQTEAQLVFQTLERLVRLDNQSSERGLLSVSIGAATTCLDEPLSNTVDRADKIMYRAKASYYDKRVS</sequence>
<evidence type="ECO:0000256" key="1">
    <source>
        <dbReference type="ARBA" id="ARBA00012528"/>
    </source>
</evidence>
<geneLocation type="plasmid" evidence="4 5">
    <name>unnamed1</name>
</geneLocation>
<dbReference type="Gene3D" id="3.30.70.270">
    <property type="match status" value="1"/>
</dbReference>
<accession>A0ABY8IRS1</accession>
<dbReference type="EMBL" id="CP117268">
    <property type="protein sequence ID" value="WFS26021.1"/>
    <property type="molecule type" value="Genomic_DNA"/>
</dbReference>
<dbReference type="Proteomes" id="UP000318939">
    <property type="component" value="Plasmid unnamed1"/>
</dbReference>
<dbReference type="PANTHER" id="PTHR45138:SF9">
    <property type="entry name" value="DIGUANYLATE CYCLASE DGCM-RELATED"/>
    <property type="match status" value="1"/>
</dbReference>
<reference evidence="4 5" key="2">
    <citation type="journal article" date="2023" name="MicrobiologyOpen">
        <title>Genomics of the tumorigenes clade of the family Rhizobiaceae and description of Rhizobium rhododendri sp. nov.</title>
        <authorList>
            <person name="Kuzmanovic N."/>
            <person name="diCenzo G.C."/>
            <person name="Bunk B."/>
            <person name="Sproeer C."/>
            <person name="Fruehling A."/>
            <person name="Neumann-Schaal M."/>
            <person name="Overmann J."/>
            <person name="Smalla K."/>
        </authorList>
    </citation>
    <scope>NUCLEOTIDE SEQUENCE [LARGE SCALE GENOMIC DNA]</scope>
    <source>
        <strain evidence="5">rho-6.2</strain>
        <plasmid evidence="4 5">unnamed1</plasmid>
    </source>
</reference>
<name>A0ABY8IRS1_9HYPH</name>
<dbReference type="PROSITE" id="PS50887">
    <property type="entry name" value="GGDEF"/>
    <property type="match status" value="1"/>
</dbReference>
<evidence type="ECO:0000313" key="5">
    <source>
        <dbReference type="Proteomes" id="UP000318939"/>
    </source>
</evidence>
<evidence type="ECO:0000259" key="3">
    <source>
        <dbReference type="PROSITE" id="PS50887"/>
    </source>
</evidence>
<comment type="catalytic activity">
    <reaction evidence="2">
        <text>2 GTP = 3',3'-c-di-GMP + 2 diphosphate</text>
        <dbReference type="Rhea" id="RHEA:24898"/>
        <dbReference type="ChEBI" id="CHEBI:33019"/>
        <dbReference type="ChEBI" id="CHEBI:37565"/>
        <dbReference type="ChEBI" id="CHEBI:58805"/>
        <dbReference type="EC" id="2.7.7.65"/>
    </reaction>
</comment>
<organism evidence="4 5">
    <name type="scientific">Rhizobium rhododendri</name>
    <dbReference type="NCBI Taxonomy" id="2506430"/>
    <lineage>
        <taxon>Bacteria</taxon>
        <taxon>Pseudomonadati</taxon>
        <taxon>Pseudomonadota</taxon>
        <taxon>Alphaproteobacteria</taxon>
        <taxon>Hyphomicrobiales</taxon>
        <taxon>Rhizobiaceae</taxon>
        <taxon>Rhizobium/Agrobacterium group</taxon>
        <taxon>Rhizobium</taxon>
    </lineage>
</organism>
<dbReference type="InterPro" id="IPR043128">
    <property type="entry name" value="Rev_trsase/Diguanyl_cyclase"/>
</dbReference>
<evidence type="ECO:0000256" key="2">
    <source>
        <dbReference type="ARBA" id="ARBA00034247"/>
    </source>
</evidence>
<gene>
    <name evidence="4" type="ORF">PR018_21185</name>
</gene>
<dbReference type="Pfam" id="PF00990">
    <property type="entry name" value="GGDEF"/>
    <property type="match status" value="1"/>
</dbReference>
<dbReference type="NCBIfam" id="TIGR00254">
    <property type="entry name" value="GGDEF"/>
    <property type="match status" value="1"/>
</dbReference>
<dbReference type="InterPro" id="IPR029787">
    <property type="entry name" value="Nucleotide_cyclase"/>
</dbReference>
<feature type="domain" description="GGDEF" evidence="3">
    <location>
        <begin position="357"/>
        <end position="484"/>
    </location>
</feature>
<protein>
    <recommendedName>
        <fullName evidence="1">diguanylate cyclase</fullName>
        <ecNumber evidence="1">2.7.7.65</ecNumber>
    </recommendedName>
</protein>
<dbReference type="InterPro" id="IPR000160">
    <property type="entry name" value="GGDEF_dom"/>
</dbReference>
<dbReference type="InterPro" id="IPR035965">
    <property type="entry name" value="PAS-like_dom_sf"/>
</dbReference>
<reference evidence="4 5" key="1">
    <citation type="journal article" date="2019" name="Phytopathology">
        <title>A Novel Group of Rhizobium tumorigenes-Like Agrobacteria Associated with Crown Gall Disease of Rhododendron and Blueberry.</title>
        <authorList>
            <person name="Kuzmanovic N."/>
            <person name="Behrens P."/>
            <person name="Idczak E."/>
            <person name="Wagner S."/>
            <person name="Gotz M."/>
            <person name="Sproer C."/>
            <person name="Bunk B."/>
            <person name="Overmann J."/>
            <person name="Smalla K."/>
        </authorList>
    </citation>
    <scope>NUCLEOTIDE SEQUENCE [LARGE SCALE GENOMIC DNA]</scope>
    <source>
        <strain evidence="5">rho-6.2</strain>
    </source>
</reference>
<dbReference type="RefSeq" id="WP_142832553.1">
    <property type="nucleotide sequence ID" value="NZ_CP117268.1"/>
</dbReference>
<dbReference type="InterPro" id="IPR050469">
    <property type="entry name" value="Diguanylate_Cyclase"/>
</dbReference>
<keyword evidence="4" id="KW-0614">Plasmid</keyword>
<dbReference type="SMART" id="SM00267">
    <property type="entry name" value="GGDEF"/>
    <property type="match status" value="1"/>
</dbReference>
<dbReference type="EC" id="2.7.7.65" evidence="1"/>
<dbReference type="CDD" id="cd01949">
    <property type="entry name" value="GGDEF"/>
    <property type="match status" value="1"/>
</dbReference>
<dbReference type="SUPFAM" id="SSF55785">
    <property type="entry name" value="PYP-like sensor domain (PAS domain)"/>
    <property type="match status" value="1"/>
</dbReference>
<proteinExistence type="predicted"/>
<keyword evidence="5" id="KW-1185">Reference proteome</keyword>
<evidence type="ECO:0000313" key="4">
    <source>
        <dbReference type="EMBL" id="WFS26021.1"/>
    </source>
</evidence>